<evidence type="ECO:0000313" key="2">
    <source>
        <dbReference type="Proteomes" id="UP000558284"/>
    </source>
</evidence>
<protein>
    <submittedName>
        <fullName evidence="1">Efflux RND transporter permease subunit</fullName>
    </submittedName>
</protein>
<reference evidence="1 2" key="1">
    <citation type="submission" date="2020-07" db="EMBL/GenBank/DDBJ databases">
        <title>Definition of the novel symbiovar canariense within Mesorhizobium novociceri, a new species of genus Mesorhizobium nodulating Cicer canariense in the Caldera de Taburiente National Park (La Palma, Canary Islands).</title>
        <authorList>
            <person name="Leon-Barrios M."/>
            <person name="Perez-Yepez J."/>
            <person name="Flores-Felix J.D."/>
            <person name="Ramirez-Baena M.H."/>
            <person name="Pulido-Suarez L."/>
            <person name="Igual J.M."/>
            <person name="Velazquez E."/>
            <person name="Peix A."/>
        </authorList>
    </citation>
    <scope>NUCLEOTIDE SEQUENCE [LARGE SCALE GENOMIC DNA]</scope>
    <source>
        <strain evidence="1 2">CCANP35</strain>
    </source>
</reference>
<dbReference type="EMBL" id="JACDTY010000021">
    <property type="protein sequence ID" value="MBA1144298.1"/>
    <property type="molecule type" value="Genomic_DNA"/>
</dbReference>
<organism evidence="1 2">
    <name type="scientific">Mesorhizobium neociceri</name>
    <dbReference type="NCBI Taxonomy" id="1307853"/>
    <lineage>
        <taxon>Bacteria</taxon>
        <taxon>Pseudomonadati</taxon>
        <taxon>Pseudomonadota</taxon>
        <taxon>Alphaproteobacteria</taxon>
        <taxon>Hyphomicrobiales</taxon>
        <taxon>Phyllobacteriaceae</taxon>
        <taxon>Mesorhizobium</taxon>
    </lineage>
</organism>
<proteinExistence type="predicted"/>
<gene>
    <name evidence="1" type="ORF">H0241_29255</name>
</gene>
<sequence>MAQCRLLAYWCAGHRGQDLILLVEYALVAEKERKMSRFEALLDAARKRAQPTAMTFRLP</sequence>
<accession>A0A838BCA8</accession>
<dbReference type="Proteomes" id="UP000558284">
    <property type="component" value="Unassembled WGS sequence"/>
</dbReference>
<comment type="caution">
    <text evidence="1">The sequence shown here is derived from an EMBL/GenBank/DDBJ whole genome shotgun (WGS) entry which is preliminary data.</text>
</comment>
<name>A0A838BCA8_9HYPH</name>
<dbReference type="AlphaFoldDB" id="A0A838BCA8"/>
<dbReference type="RefSeq" id="WP_181061242.1">
    <property type="nucleotide sequence ID" value="NZ_JACDTY010000021.1"/>
</dbReference>
<evidence type="ECO:0000313" key="1">
    <source>
        <dbReference type="EMBL" id="MBA1144298.1"/>
    </source>
</evidence>
<keyword evidence="2" id="KW-1185">Reference proteome</keyword>